<dbReference type="AlphaFoldDB" id="A0AA86QWE3"/>
<reference evidence="2" key="1">
    <citation type="submission" date="2023-06" db="EMBL/GenBank/DDBJ databases">
        <authorList>
            <person name="Kurt Z."/>
        </authorList>
    </citation>
    <scope>NUCLEOTIDE SEQUENCE</scope>
</reference>
<dbReference type="Pfam" id="PF05057">
    <property type="entry name" value="DUF676"/>
    <property type="match status" value="1"/>
</dbReference>
<accession>A0AA86QWE3</accession>
<proteinExistence type="predicted"/>
<dbReference type="InterPro" id="IPR044294">
    <property type="entry name" value="Lipase-like"/>
</dbReference>
<dbReference type="SUPFAM" id="SSF53474">
    <property type="entry name" value="alpha/beta-Hydrolases"/>
    <property type="match status" value="1"/>
</dbReference>
<dbReference type="PANTHER" id="PTHR12482">
    <property type="entry name" value="LIPASE ROG1-RELATED-RELATED"/>
    <property type="match status" value="1"/>
</dbReference>
<dbReference type="InterPro" id="IPR007751">
    <property type="entry name" value="DUF676_lipase-like"/>
</dbReference>
<dbReference type="EMBL" id="CAXDID020000251">
    <property type="protein sequence ID" value="CAL6064508.1"/>
    <property type="molecule type" value="Genomic_DNA"/>
</dbReference>
<name>A0AA86QWE3_9EUKA</name>
<comment type="caution">
    <text evidence="2">The sequence shown here is derived from an EMBL/GenBank/DDBJ whole genome shotgun (WGS) entry which is preliminary data.</text>
</comment>
<organism evidence="2">
    <name type="scientific">Hexamita inflata</name>
    <dbReference type="NCBI Taxonomy" id="28002"/>
    <lineage>
        <taxon>Eukaryota</taxon>
        <taxon>Metamonada</taxon>
        <taxon>Diplomonadida</taxon>
        <taxon>Hexamitidae</taxon>
        <taxon>Hexamitinae</taxon>
        <taxon>Hexamita</taxon>
    </lineage>
</organism>
<gene>
    <name evidence="3" type="ORF">HINF_LOCUS51387</name>
    <name evidence="2" type="ORF">HINF_LOCUS53525</name>
</gene>
<dbReference type="PANTHER" id="PTHR12482:SF5">
    <property type="entry name" value="DUF676 DOMAIN-CONTAINING PROTEIN"/>
    <property type="match status" value="1"/>
</dbReference>
<dbReference type="Gene3D" id="3.40.50.1820">
    <property type="entry name" value="alpha/beta hydrolase"/>
    <property type="match status" value="1"/>
</dbReference>
<sequence>MRLHIYLRHYKNIDVLQRGWNYISIKFMQDDLKSQLVECSTLPFDLADRRNPRRFFDPKTAYVYDQKQAMLVTPAFRVEYFDQLIQFNQHIIIDLQNPNEDLVINMTTHFLHSQKQLPKHAQSFAKSTTVFTRQILLSCTSAPGLQGWVEHFGETHFSQFQMCFAWDGPGFRDLYRTDFENFTDLSSADQLLIIQNDIQSQNKAVLANMQTVELSDIQELTPFTRHEKQSKSNLRSSIYTVEQNNVSETPTNLQIRAKVPPVQRIQDLLSKPKVVKVAHNPLKLKINQFYSAEQTGFIEKYMQRVRKIAQNVNMVKEKALFDGKKVVYVFVHGYKGSSNDLRYLKDQIQSRGQTEAIYIMCAAFYGQNTSILQLSKNLQVEIKRKITEELGGLSWEQTIEQIQEINFIGFSLGCLVIEGWLAAEFTQIVDDQSTDFCEKFAQLPRQQHKQASKLPLFQKPKSLLFKLNALIQVNGPLLGSQGSNGLVAMGSHVLSKHEGNECINDLENQPISFNQKSDLFFEQEFMLSGLFQQIKVLDLLAFSVNFNVFNKHYILGTKGDGYVNFESSLGLRESLLCIKHDDKQNRILLVPGEDRLKTFSSIDQTTGRAGHICIISDVECTEILASLILTI</sequence>
<dbReference type="EMBL" id="CATOUU010000997">
    <property type="protein sequence ID" value="CAI9965880.1"/>
    <property type="molecule type" value="Genomic_DNA"/>
</dbReference>
<dbReference type="Proteomes" id="UP001642409">
    <property type="component" value="Unassembled WGS sequence"/>
</dbReference>
<evidence type="ECO:0000313" key="2">
    <source>
        <dbReference type="EMBL" id="CAI9965880.1"/>
    </source>
</evidence>
<protein>
    <submittedName>
        <fullName evidence="2 3">Serine esterase</fullName>
    </submittedName>
</protein>
<evidence type="ECO:0000259" key="1">
    <source>
        <dbReference type="Pfam" id="PF05057"/>
    </source>
</evidence>
<dbReference type="InterPro" id="IPR029058">
    <property type="entry name" value="AB_hydrolase_fold"/>
</dbReference>
<evidence type="ECO:0000313" key="4">
    <source>
        <dbReference type="Proteomes" id="UP001642409"/>
    </source>
</evidence>
<evidence type="ECO:0000313" key="3">
    <source>
        <dbReference type="EMBL" id="CAL6064508.1"/>
    </source>
</evidence>
<feature type="domain" description="DUF676" evidence="1">
    <location>
        <begin position="327"/>
        <end position="506"/>
    </location>
</feature>
<reference evidence="3 4" key="2">
    <citation type="submission" date="2024-07" db="EMBL/GenBank/DDBJ databases">
        <authorList>
            <person name="Akdeniz Z."/>
        </authorList>
    </citation>
    <scope>NUCLEOTIDE SEQUENCE [LARGE SCALE GENOMIC DNA]</scope>
</reference>
<keyword evidence="4" id="KW-1185">Reference proteome</keyword>